<evidence type="ECO:0000313" key="3">
    <source>
        <dbReference type="Proteomes" id="UP001163823"/>
    </source>
</evidence>
<dbReference type="KEGG" id="qsa:O6P43_011071"/>
<evidence type="ECO:0000259" key="1">
    <source>
        <dbReference type="Pfam" id="PF25335"/>
    </source>
</evidence>
<dbReference type="InterPro" id="IPR009836">
    <property type="entry name" value="GRDP-like"/>
</dbReference>
<gene>
    <name evidence="2" type="ORF">O6P43_011071</name>
</gene>
<name>A0AAD7VF41_QUISA</name>
<evidence type="ECO:0000313" key="2">
    <source>
        <dbReference type="EMBL" id="KAJ7973314.1"/>
    </source>
</evidence>
<dbReference type="AlphaFoldDB" id="A0AAD7VF41"/>
<dbReference type="PANTHER" id="PTHR34365">
    <property type="entry name" value="ENOLASE (DUF1399)"/>
    <property type="match status" value="1"/>
</dbReference>
<dbReference type="PANTHER" id="PTHR34365:SF2">
    <property type="entry name" value="ENOLASE (DUF1399)"/>
    <property type="match status" value="1"/>
</dbReference>
<accession>A0AAD7VF41</accession>
<dbReference type="InterPro" id="IPR057518">
    <property type="entry name" value="GRDP_C"/>
</dbReference>
<sequence>MSAASRSGSDISANSLTRSLTETSEIDKIRLGLDLVSAARRIVGFLRTVAESQWLHLKPIVVEAIRRYDQLWMPLISDLTVVGSTPPVVLPPIDVEWVWFCHTLNPVSYKQYCEARFSQLIGKPAILNEENEEYALMRCSEIWKRKYPSESFENEAFSISEDQIVVTNEDLFKEIEKQRLLYLKFSEPYMSEIVYLIAAKQRYKAFLYILQSCTDGFSRLVPTLDIMLMWLTHQSYPTIYLEDLNELEGEMGKVVTVSETPNEKEFEETKKLWEGAFDQPYEKAGGAVALTLQGSSSEESPVYWEESDTDANTKYKSMHPRFLLEVCVFVRLKSGMKATQQDKKCDFLRLRTVRCHSELKLDKILSSFPYDSWRKAWHLYCEFGTKGVILEYYHHGANCFKGCSLQDSVTFHWNDLVRASSQTLRKEVTQQVTFIVSITPPVQASYLLKCVPDRVTDDSGAMISDVILRMNRYRPQEGRWLSRTVLDHAGRECFVIRIRIGGGFWRRGGETPSTLKWEDRIVEIREGSWSYVAGSIGRAPEKVVATATPKEPSEQWKAAWCFSTGDELMIHWESTSGLSFCMRNQTSPESSVKLLKGKHMQYQAKKIKSKSINEESHNKGEETEEDESGFLTLVRFTEENLIGKATALLNWKLLVVEFLPEEDAVLMLLLCVSILRSVSEMKKEDVGNLLIRRRLKETKKGNRDWGSVILHPSSSTSSMALASPYVKPWYWNAEAVIASDEREHITRQPALSHSAVEGSDKLYKDGVIS</sequence>
<keyword evidence="3" id="KW-1185">Reference proteome</keyword>
<dbReference type="Proteomes" id="UP001163823">
    <property type="component" value="Chromosome 4"/>
</dbReference>
<protein>
    <submittedName>
        <fullName evidence="2">Glycine-rich domain-containing protein-like</fullName>
    </submittedName>
</protein>
<proteinExistence type="predicted"/>
<feature type="domain" description="GRPD C-terminal" evidence="1">
    <location>
        <begin position="485"/>
        <end position="658"/>
    </location>
</feature>
<dbReference type="EMBL" id="JARAOO010000004">
    <property type="protein sequence ID" value="KAJ7973314.1"/>
    <property type="molecule type" value="Genomic_DNA"/>
</dbReference>
<organism evidence="2 3">
    <name type="scientific">Quillaja saponaria</name>
    <name type="common">Soap bark tree</name>
    <dbReference type="NCBI Taxonomy" id="32244"/>
    <lineage>
        <taxon>Eukaryota</taxon>
        <taxon>Viridiplantae</taxon>
        <taxon>Streptophyta</taxon>
        <taxon>Embryophyta</taxon>
        <taxon>Tracheophyta</taxon>
        <taxon>Spermatophyta</taxon>
        <taxon>Magnoliopsida</taxon>
        <taxon>eudicotyledons</taxon>
        <taxon>Gunneridae</taxon>
        <taxon>Pentapetalae</taxon>
        <taxon>rosids</taxon>
        <taxon>fabids</taxon>
        <taxon>Fabales</taxon>
        <taxon>Quillajaceae</taxon>
        <taxon>Quillaja</taxon>
    </lineage>
</organism>
<dbReference type="Pfam" id="PF07173">
    <property type="entry name" value="GRDP-like"/>
    <property type="match status" value="1"/>
</dbReference>
<dbReference type="Pfam" id="PF25335">
    <property type="entry name" value="GRDP_C"/>
    <property type="match status" value="1"/>
</dbReference>
<comment type="caution">
    <text evidence="2">The sequence shown here is derived from an EMBL/GenBank/DDBJ whole genome shotgun (WGS) entry which is preliminary data.</text>
</comment>
<reference evidence="2" key="1">
    <citation type="journal article" date="2023" name="Science">
        <title>Elucidation of the pathway for biosynthesis of saponin adjuvants from the soapbark tree.</title>
        <authorList>
            <person name="Reed J."/>
            <person name="Orme A."/>
            <person name="El-Demerdash A."/>
            <person name="Owen C."/>
            <person name="Martin L.B.B."/>
            <person name="Misra R.C."/>
            <person name="Kikuchi S."/>
            <person name="Rejzek M."/>
            <person name="Martin A.C."/>
            <person name="Harkess A."/>
            <person name="Leebens-Mack J."/>
            <person name="Louveau T."/>
            <person name="Stephenson M.J."/>
            <person name="Osbourn A."/>
        </authorList>
    </citation>
    <scope>NUCLEOTIDE SEQUENCE</scope>
    <source>
        <strain evidence="2">S10</strain>
    </source>
</reference>